<accession>A0A2S4UY38</accession>
<comment type="caution">
    <text evidence="1">The sequence shown here is derived from an EMBL/GenBank/DDBJ whole genome shotgun (WGS) entry which is preliminary data.</text>
</comment>
<reference evidence="1" key="1">
    <citation type="submission" date="2017-12" db="EMBL/GenBank/DDBJ databases">
        <title>Gene loss provides genomic basis for host adaptation in cereal stripe rust fungi.</title>
        <authorList>
            <person name="Xia C."/>
        </authorList>
    </citation>
    <scope>NUCLEOTIDE SEQUENCE [LARGE SCALE GENOMIC DNA]</scope>
    <source>
        <strain evidence="1">93-210</strain>
    </source>
</reference>
<organism evidence="1 2">
    <name type="scientific">Puccinia striiformis</name>
    <dbReference type="NCBI Taxonomy" id="27350"/>
    <lineage>
        <taxon>Eukaryota</taxon>
        <taxon>Fungi</taxon>
        <taxon>Dikarya</taxon>
        <taxon>Basidiomycota</taxon>
        <taxon>Pucciniomycotina</taxon>
        <taxon>Pucciniomycetes</taxon>
        <taxon>Pucciniales</taxon>
        <taxon>Pucciniaceae</taxon>
        <taxon>Puccinia</taxon>
    </lineage>
</organism>
<proteinExistence type="predicted"/>
<dbReference type="EMBL" id="PKSL01000146">
    <property type="protein sequence ID" value="POW02182.1"/>
    <property type="molecule type" value="Genomic_DNA"/>
</dbReference>
<dbReference type="Proteomes" id="UP000239156">
    <property type="component" value="Unassembled WGS sequence"/>
</dbReference>
<gene>
    <name evidence="1" type="ORF">PSTT_11918</name>
</gene>
<protein>
    <submittedName>
        <fullName evidence="1">Uncharacterized protein</fullName>
    </submittedName>
</protein>
<sequence>MVKASIQSLREDYPVDVIFQPDIRQIRANFADQLSRATNRYDRQNTLLLEGVHQMSARSVAVKQQTGEVNQQLDIVQEEVRLSRQHIEQVKKKFAPYPIASFTIMFKPPPLPLTPSSVA</sequence>
<keyword evidence="2" id="KW-1185">Reference proteome</keyword>
<evidence type="ECO:0000313" key="2">
    <source>
        <dbReference type="Proteomes" id="UP000239156"/>
    </source>
</evidence>
<dbReference type="VEuPathDB" id="FungiDB:PSTT_11918"/>
<evidence type="ECO:0000313" key="1">
    <source>
        <dbReference type="EMBL" id="POW02182.1"/>
    </source>
</evidence>
<name>A0A2S4UY38_9BASI</name>
<dbReference type="AlphaFoldDB" id="A0A2S4UY38"/>